<dbReference type="RefSeq" id="WP_003461761.1">
    <property type="nucleotide sequence ID" value="NZ_ABDW01000003.1"/>
</dbReference>
<evidence type="ECO:0000313" key="3">
    <source>
        <dbReference type="EMBL" id="EDT16225.1"/>
    </source>
</evidence>
<dbReference type="NCBIfam" id="TIGR01760">
    <property type="entry name" value="tape_meas_TP901"/>
    <property type="match status" value="1"/>
</dbReference>
<dbReference type="PANTHER" id="PTHR37813">
    <property type="entry name" value="FELS-2 PROPHAGE PROTEIN"/>
    <property type="match status" value="1"/>
</dbReference>
<proteinExistence type="predicted"/>
<dbReference type="EMBL" id="ABDW01000003">
    <property type="protein sequence ID" value="EDT16225.1"/>
    <property type="molecule type" value="Genomic_DNA"/>
</dbReference>
<evidence type="ECO:0000256" key="1">
    <source>
        <dbReference type="ARBA" id="ARBA00022612"/>
    </source>
</evidence>
<reference evidence="3 4" key="1">
    <citation type="submission" date="2007-07" db="EMBL/GenBank/DDBJ databases">
        <title>Annotation of Clostridium perfringens E str. JGS1987.</title>
        <authorList>
            <person name="Paulsen I."/>
            <person name="Sebastian Y."/>
        </authorList>
    </citation>
    <scope>NUCLEOTIDE SEQUENCE [LARGE SCALE GENOMIC DNA]</scope>
    <source>
        <strain evidence="4">E str. JGS1987</strain>
    </source>
</reference>
<evidence type="ECO:0000259" key="2">
    <source>
        <dbReference type="Pfam" id="PF10145"/>
    </source>
</evidence>
<dbReference type="InterPro" id="IPR010090">
    <property type="entry name" value="Phage_tape_meas"/>
</dbReference>
<sequence length="838" mass="90443">MEIFKLFGSIMVKNDDANKNISKTEEKAEGLGKKLLGGIGTAAKWGAGIAAAAGTAAVALGTVATKSAMDFQAQMSNVATLLDGNVNKRIGELGETVKKLSIDTGTSTDLLTDGLYQVISAFGDTADSMSILETASKGAKAGNASVTDSVNLLAAVTKGYGDTSAEAASKASDLAFLTVKLGQTSFPELASSMGKVIPLASTMKVSQEELFGAMATLTGVTGNTAEVTTQLRATIQGMLQPTTKMADQIKKLGYENGQAMIESLGLHGTLDKLKESVNGNEIAFSELFGSVEAKNAVLALTGAQAENFTEKTNAMKDAIGATDEAFRRQTDNVKSNWAKLKNHFDVMMISLGEKFLPLLNNLLKWVESKMPLIQSILESTFNVIGNVVQWVGGIFDNFLLGAESAFGGFINKISEMSDAFNQSMEEFDDYGLAFKSMLEVLFGPIGDLPIFEEIGKIISAINEIKNRISNGEGIGEAFRKAFEWRDSTVGNTLLEFIDFCSSIFGSVQSIITTVIQNVGPIISGLADIFSMVISAMMTYWQSYGKPIFEFIKEAVNKVAEVFNYVFPIVANIFRGACETLNNLWVSILQPVFSAIMSLLTSTFLPIFKSVFSNVADAVKTAFSFIGTLWNTTLKPILDGIINFIGGIFSGNWSQVWNGICQILSGLWGGIKTVLWSPIEWFLNKVSGIVESIVSPFRRAADAIGNVWQSIRSKFKLPHFTLSGSLNPLNWLDEGLPKIGVEWYAKGGVMHKPTIFGMNGPNAMVGGEAGPEAVAPIETLMEYIEKAVKNAFDKSQSLVKNKDLKENNMIVNVYSPDPLTPSEVARQIKNTQRRMLLGV</sequence>
<name>B1BPR4_CLOPF</name>
<dbReference type="Pfam" id="PF10145">
    <property type="entry name" value="PhageMin_Tail"/>
    <property type="match status" value="1"/>
</dbReference>
<dbReference type="SUPFAM" id="SSF48371">
    <property type="entry name" value="ARM repeat"/>
    <property type="match status" value="1"/>
</dbReference>
<organism evidence="3 4">
    <name type="scientific">Clostridium perfringens E str. JGS1987</name>
    <dbReference type="NCBI Taxonomy" id="451755"/>
    <lineage>
        <taxon>Bacteria</taxon>
        <taxon>Bacillati</taxon>
        <taxon>Bacillota</taxon>
        <taxon>Clostridia</taxon>
        <taxon>Eubacteriales</taxon>
        <taxon>Clostridiaceae</taxon>
        <taxon>Clostridium</taxon>
    </lineage>
</organism>
<comment type="caution">
    <text evidence="3">The sequence shown here is derived from an EMBL/GenBank/DDBJ whole genome shotgun (WGS) entry which is preliminary data.</text>
</comment>
<dbReference type="Proteomes" id="UP000005337">
    <property type="component" value="Unassembled WGS sequence"/>
</dbReference>
<dbReference type="InterPro" id="IPR016024">
    <property type="entry name" value="ARM-type_fold"/>
</dbReference>
<evidence type="ECO:0000313" key="4">
    <source>
        <dbReference type="Proteomes" id="UP000005337"/>
    </source>
</evidence>
<accession>B1BPR4</accession>
<keyword evidence="1" id="KW-1188">Viral release from host cell</keyword>
<dbReference type="AlphaFoldDB" id="B1BPR4"/>
<gene>
    <name evidence="3" type="ORF">AC3_2549</name>
</gene>
<protein>
    <submittedName>
        <fullName evidence="3">Putative phage protein</fullName>
    </submittedName>
</protein>
<feature type="domain" description="Phage tail tape measure protein" evidence="2">
    <location>
        <begin position="95"/>
        <end position="289"/>
    </location>
</feature>
<dbReference type="PANTHER" id="PTHR37813:SF1">
    <property type="entry name" value="FELS-2 PROPHAGE PROTEIN"/>
    <property type="match status" value="1"/>
</dbReference>